<comment type="caution">
    <text evidence="3">The sequence shown here is derived from an EMBL/GenBank/DDBJ whole genome shotgun (WGS) entry which is preliminary data.</text>
</comment>
<keyword evidence="2 3" id="KW-0560">Oxidoreductase</keyword>
<accession>A0A644SYY2</accession>
<dbReference type="InterPro" id="IPR036291">
    <property type="entry name" value="NAD(P)-bd_dom_sf"/>
</dbReference>
<name>A0A644SYY2_9ZZZZ</name>
<dbReference type="EC" id="1.1.1.163" evidence="3"/>
<sequence>MGSGQFKDKVVVVTGGGMGLGKAYCKAFADEGATVVCPDYNEEAARETVAEIAAAGGLAKTMKVDVTRGDQVEAMVEQIIFSFGKIDVLVNNVGYLKRLPLLQTPEETWDKIIDTNLKSAFLVSKAVAPHMMERRQGKIINLSSVVGLVAVASPPYSAAKSGMMGLTRILALELAPYKINVNCIAPGFIRTPGSSAVHNSPVGRRVNEAVPLGTGNTDCIVPVVLFLSSPGSDYITGQTIVVDGGFTAAHDFGDEFRTLDLGK</sequence>
<evidence type="ECO:0000313" key="3">
    <source>
        <dbReference type="EMBL" id="MPL59900.1"/>
    </source>
</evidence>
<dbReference type="PRINTS" id="PR00080">
    <property type="entry name" value="SDRFAMILY"/>
</dbReference>
<comment type="similarity">
    <text evidence="1">Belongs to the short-chain dehydrogenases/reductases (SDR) family.</text>
</comment>
<dbReference type="PROSITE" id="PS00061">
    <property type="entry name" value="ADH_SHORT"/>
    <property type="match status" value="1"/>
</dbReference>
<dbReference type="GO" id="GO:0006633">
    <property type="term" value="P:fatty acid biosynthetic process"/>
    <property type="evidence" value="ECO:0007669"/>
    <property type="project" value="TreeGrafter"/>
</dbReference>
<reference evidence="3" key="1">
    <citation type="submission" date="2019-08" db="EMBL/GenBank/DDBJ databases">
        <authorList>
            <person name="Kucharzyk K."/>
            <person name="Murdoch R.W."/>
            <person name="Higgins S."/>
            <person name="Loffler F."/>
        </authorList>
    </citation>
    <scope>NUCLEOTIDE SEQUENCE</scope>
</reference>
<organism evidence="3">
    <name type="scientific">bioreactor metagenome</name>
    <dbReference type="NCBI Taxonomy" id="1076179"/>
    <lineage>
        <taxon>unclassified sequences</taxon>
        <taxon>metagenomes</taxon>
        <taxon>ecological metagenomes</taxon>
    </lineage>
</organism>
<dbReference type="SUPFAM" id="SSF51735">
    <property type="entry name" value="NAD(P)-binding Rossmann-fold domains"/>
    <property type="match status" value="1"/>
</dbReference>
<proteinExistence type="inferred from homology"/>
<dbReference type="AlphaFoldDB" id="A0A644SYY2"/>
<dbReference type="EMBL" id="VSSQ01000010">
    <property type="protein sequence ID" value="MPL59900.1"/>
    <property type="molecule type" value="Genomic_DNA"/>
</dbReference>
<dbReference type="Gene3D" id="3.40.50.720">
    <property type="entry name" value="NAD(P)-binding Rossmann-like Domain"/>
    <property type="match status" value="1"/>
</dbReference>
<dbReference type="InterPro" id="IPR002347">
    <property type="entry name" value="SDR_fam"/>
</dbReference>
<evidence type="ECO:0000256" key="2">
    <source>
        <dbReference type="ARBA" id="ARBA00023002"/>
    </source>
</evidence>
<dbReference type="Pfam" id="PF13561">
    <property type="entry name" value="adh_short_C2"/>
    <property type="match status" value="1"/>
</dbReference>
<dbReference type="PANTHER" id="PTHR42760">
    <property type="entry name" value="SHORT-CHAIN DEHYDROGENASES/REDUCTASES FAMILY MEMBER"/>
    <property type="match status" value="1"/>
</dbReference>
<dbReference type="PANTHER" id="PTHR42760:SF133">
    <property type="entry name" value="3-OXOACYL-[ACYL-CARRIER-PROTEIN] REDUCTASE"/>
    <property type="match status" value="1"/>
</dbReference>
<protein>
    <submittedName>
        <fullName evidence="3">Cyclopentanol dehydrogenase</fullName>
        <ecNumber evidence="3">1.1.1.163</ecNumber>
    </submittedName>
</protein>
<dbReference type="InterPro" id="IPR020904">
    <property type="entry name" value="Sc_DH/Rdtase_CS"/>
</dbReference>
<gene>
    <name evidence="3" type="primary">cpnA_1</name>
    <name evidence="3" type="ORF">SDC9_05456</name>
</gene>
<dbReference type="FunFam" id="3.40.50.720:FF:000173">
    <property type="entry name" value="3-oxoacyl-[acyl-carrier protein] reductase"/>
    <property type="match status" value="1"/>
</dbReference>
<dbReference type="GO" id="GO:0048038">
    <property type="term" value="F:quinone binding"/>
    <property type="evidence" value="ECO:0007669"/>
    <property type="project" value="TreeGrafter"/>
</dbReference>
<evidence type="ECO:0000256" key="1">
    <source>
        <dbReference type="ARBA" id="ARBA00006484"/>
    </source>
</evidence>
<dbReference type="PRINTS" id="PR00081">
    <property type="entry name" value="GDHRDH"/>
</dbReference>
<dbReference type="GO" id="GO:0055041">
    <property type="term" value="F:cyclopentanol dehydrogenase activity"/>
    <property type="evidence" value="ECO:0007669"/>
    <property type="project" value="UniProtKB-EC"/>
</dbReference>